<evidence type="ECO:0000313" key="4">
    <source>
        <dbReference type="EMBL" id="SHJ15376.1"/>
    </source>
</evidence>
<dbReference type="Pfam" id="PF12146">
    <property type="entry name" value="Hydrolase_4"/>
    <property type="match status" value="1"/>
</dbReference>
<evidence type="ECO:0000313" key="5">
    <source>
        <dbReference type="Proteomes" id="UP000184396"/>
    </source>
</evidence>
<feature type="signal peptide" evidence="2">
    <location>
        <begin position="1"/>
        <end position="20"/>
    </location>
</feature>
<accession>A0A1M6GZL5</accession>
<dbReference type="RefSeq" id="WP_019388530.1">
    <property type="nucleotide sequence ID" value="NZ_ALIH01000015.1"/>
</dbReference>
<proteinExistence type="predicted"/>
<evidence type="ECO:0000256" key="1">
    <source>
        <dbReference type="ARBA" id="ARBA00022801"/>
    </source>
</evidence>
<dbReference type="EMBL" id="FQYK01000010">
    <property type="protein sequence ID" value="SHJ15376.1"/>
    <property type="molecule type" value="Genomic_DNA"/>
</dbReference>
<dbReference type="Gene3D" id="3.40.50.1820">
    <property type="entry name" value="alpha/beta hydrolase"/>
    <property type="match status" value="1"/>
</dbReference>
<protein>
    <recommendedName>
        <fullName evidence="3">Serine aminopeptidase S33 domain-containing protein</fullName>
    </recommendedName>
</protein>
<feature type="domain" description="Serine aminopeptidase S33" evidence="3">
    <location>
        <begin position="90"/>
        <end position="183"/>
    </location>
</feature>
<dbReference type="Proteomes" id="UP000184396">
    <property type="component" value="Unassembled WGS sequence"/>
</dbReference>
<dbReference type="GO" id="GO:0004252">
    <property type="term" value="F:serine-type endopeptidase activity"/>
    <property type="evidence" value="ECO:0007669"/>
    <property type="project" value="InterPro"/>
</dbReference>
<dbReference type="InterPro" id="IPR002471">
    <property type="entry name" value="Pept_S9_AS"/>
</dbReference>
<gene>
    <name evidence="4" type="ORF">SAMN05216261_2976</name>
</gene>
<keyword evidence="1" id="KW-0378">Hydrolase</keyword>
<organism evidence="4 5">
    <name type="scientific">Algibacter luteus</name>
    <dbReference type="NCBI Taxonomy" id="1178825"/>
    <lineage>
        <taxon>Bacteria</taxon>
        <taxon>Pseudomonadati</taxon>
        <taxon>Bacteroidota</taxon>
        <taxon>Flavobacteriia</taxon>
        <taxon>Flavobacteriales</taxon>
        <taxon>Flavobacteriaceae</taxon>
        <taxon>Algibacter</taxon>
    </lineage>
</organism>
<dbReference type="STRING" id="1178825.SAMN05216261_2976"/>
<dbReference type="AlphaFoldDB" id="A0A1M6GZL5"/>
<dbReference type="InterPro" id="IPR053145">
    <property type="entry name" value="AB_hydrolase_Est10"/>
</dbReference>
<keyword evidence="2" id="KW-0732">Signal</keyword>
<dbReference type="OrthoDB" id="9809549at2"/>
<sequence>MKIHFLYFLISAIFSFNLSAQINRPQEPKEPFNYIIEDVEFKNNMDSISLAGTLTYPKEGSNFPAVILISGSGPQDRNSDMMNHKPFMVIADYFTNKGIAVLRVDDRGTGASEGNYNATGLDGFVSDTNSAFEFIKTHSAINPVKIGLIGHSLGGVIAPIIASKNQDVSFIVLLAGSGIRGDKLMLLQKEIIERKMGVPEAGITQGQNYMKGAYNIILNSNNDDNQLQSDLKDYFNEIFGAMLTDSQIKSLSEQMSMPWLTDFIKFDPKESLSKTKCPILALNGANDLQVPSKENLEAIEAILLANGNTNTKTMTLDDLNHLFQESKTGLPNEYAIIEQTFSPMALDIMFEWIKRQTE</sequence>
<dbReference type="InterPro" id="IPR029058">
    <property type="entry name" value="AB_hydrolase_fold"/>
</dbReference>
<dbReference type="eggNOG" id="COG1073">
    <property type="taxonomic scope" value="Bacteria"/>
</dbReference>
<dbReference type="PROSITE" id="PS00708">
    <property type="entry name" value="PRO_ENDOPEP_SER"/>
    <property type="match status" value="1"/>
</dbReference>
<name>A0A1M6GZL5_9FLAO</name>
<feature type="chain" id="PRO_5009917914" description="Serine aminopeptidase S33 domain-containing protein" evidence="2">
    <location>
        <begin position="21"/>
        <end position="358"/>
    </location>
</feature>
<dbReference type="GO" id="GO:0006508">
    <property type="term" value="P:proteolysis"/>
    <property type="evidence" value="ECO:0007669"/>
    <property type="project" value="InterPro"/>
</dbReference>
<dbReference type="InterPro" id="IPR022742">
    <property type="entry name" value="Hydrolase_4"/>
</dbReference>
<evidence type="ECO:0000259" key="3">
    <source>
        <dbReference type="Pfam" id="PF12146"/>
    </source>
</evidence>
<dbReference type="PANTHER" id="PTHR43265">
    <property type="entry name" value="ESTERASE ESTD"/>
    <property type="match status" value="1"/>
</dbReference>
<dbReference type="SUPFAM" id="SSF53474">
    <property type="entry name" value="alpha/beta-Hydrolases"/>
    <property type="match status" value="1"/>
</dbReference>
<keyword evidence="5" id="KW-1185">Reference proteome</keyword>
<reference evidence="4 5" key="1">
    <citation type="submission" date="2016-11" db="EMBL/GenBank/DDBJ databases">
        <authorList>
            <person name="Jaros S."/>
            <person name="Januszkiewicz K."/>
            <person name="Wedrychowicz H."/>
        </authorList>
    </citation>
    <scope>NUCLEOTIDE SEQUENCE [LARGE SCALE GENOMIC DNA]</scope>
    <source>
        <strain evidence="4 5">CGMCC 1.12213</strain>
    </source>
</reference>
<dbReference type="GO" id="GO:0052689">
    <property type="term" value="F:carboxylic ester hydrolase activity"/>
    <property type="evidence" value="ECO:0007669"/>
    <property type="project" value="TreeGrafter"/>
</dbReference>
<evidence type="ECO:0000256" key="2">
    <source>
        <dbReference type="SAM" id="SignalP"/>
    </source>
</evidence>
<dbReference type="PANTHER" id="PTHR43265:SF1">
    <property type="entry name" value="ESTERASE ESTD"/>
    <property type="match status" value="1"/>
</dbReference>